<protein>
    <submittedName>
        <fullName evidence="2">Protoglobin domain-containing protein</fullName>
    </submittedName>
</protein>
<evidence type="ECO:0000259" key="1">
    <source>
        <dbReference type="Pfam" id="PF11563"/>
    </source>
</evidence>
<dbReference type="SUPFAM" id="SSF46458">
    <property type="entry name" value="Globin-like"/>
    <property type="match status" value="1"/>
</dbReference>
<dbReference type="GO" id="GO:0020037">
    <property type="term" value="F:heme binding"/>
    <property type="evidence" value="ECO:0007669"/>
    <property type="project" value="InterPro"/>
</dbReference>
<organism evidence="2 3">
    <name type="scientific">Enteractinococcus helveticum</name>
    <dbReference type="NCBI Taxonomy" id="1837282"/>
    <lineage>
        <taxon>Bacteria</taxon>
        <taxon>Bacillati</taxon>
        <taxon>Actinomycetota</taxon>
        <taxon>Actinomycetes</taxon>
        <taxon>Micrococcales</taxon>
        <taxon>Micrococcaceae</taxon>
    </lineage>
</organism>
<evidence type="ECO:0000313" key="2">
    <source>
        <dbReference type="EMBL" id="HJF15109.1"/>
    </source>
</evidence>
<dbReference type="Proteomes" id="UP000703315">
    <property type="component" value="Unassembled WGS sequence"/>
</dbReference>
<dbReference type="Gene3D" id="1.10.490.10">
    <property type="entry name" value="Globins"/>
    <property type="match status" value="1"/>
</dbReference>
<dbReference type="CDD" id="cd12124">
    <property type="entry name" value="Pgbs"/>
    <property type="match status" value="1"/>
</dbReference>
<name>A0A921FN20_9MICC</name>
<dbReference type="Pfam" id="PF11563">
    <property type="entry name" value="Protoglobin"/>
    <property type="match status" value="1"/>
</dbReference>
<evidence type="ECO:0000313" key="3">
    <source>
        <dbReference type="Proteomes" id="UP000703315"/>
    </source>
</evidence>
<dbReference type="GO" id="GO:0019825">
    <property type="term" value="F:oxygen binding"/>
    <property type="evidence" value="ECO:0007669"/>
    <property type="project" value="InterPro"/>
</dbReference>
<dbReference type="InterPro" id="IPR012292">
    <property type="entry name" value="Globin/Proto"/>
</dbReference>
<dbReference type="EMBL" id="DYXC01000109">
    <property type="protein sequence ID" value="HJF15109.1"/>
    <property type="molecule type" value="Genomic_DNA"/>
</dbReference>
<reference evidence="2" key="2">
    <citation type="submission" date="2021-09" db="EMBL/GenBank/DDBJ databases">
        <authorList>
            <person name="Gilroy R."/>
        </authorList>
    </citation>
    <scope>NUCLEOTIDE SEQUENCE</scope>
    <source>
        <strain evidence="2">ChiHjej13B12-14962</strain>
    </source>
</reference>
<dbReference type="RefSeq" id="WP_303906609.1">
    <property type="nucleotide sequence ID" value="NZ_DYXC01000109.1"/>
</dbReference>
<reference evidence="2" key="1">
    <citation type="journal article" date="2021" name="PeerJ">
        <title>Extensive microbial diversity within the chicken gut microbiome revealed by metagenomics and culture.</title>
        <authorList>
            <person name="Gilroy R."/>
            <person name="Ravi A."/>
            <person name="Getino M."/>
            <person name="Pursley I."/>
            <person name="Horton D.L."/>
            <person name="Alikhan N.F."/>
            <person name="Baker D."/>
            <person name="Gharbi K."/>
            <person name="Hall N."/>
            <person name="Watson M."/>
            <person name="Adriaenssens E.M."/>
            <person name="Foster-Nyarko E."/>
            <person name="Jarju S."/>
            <person name="Secka A."/>
            <person name="Antonio M."/>
            <person name="Oren A."/>
            <person name="Chaudhuri R.R."/>
            <person name="La Ragione R."/>
            <person name="Hildebrand F."/>
            <person name="Pallen M.J."/>
        </authorList>
    </citation>
    <scope>NUCLEOTIDE SEQUENCE</scope>
    <source>
        <strain evidence="2">ChiHjej13B12-14962</strain>
    </source>
</reference>
<dbReference type="InterPro" id="IPR012102">
    <property type="entry name" value="Protoglobin"/>
</dbReference>
<accession>A0A921FN20</accession>
<sequence length="196" mass="22411">MTTSTNPAGYTYDQDLPPSPVSRQRLDELLTDVMWTEEDVPALRRAGEILSPRVSEILDIWYDFIGSTPHLVSVFRGPDGAPNAQYLARVRDRFEQWVRDVCQRRFDDQWLAYQEEIGLRHHTAKKNQTDDVDSPATHVPMADMLALVVPVTLSVRPFLQEGATDGDDVEAMHQAWFKAVTVTLVLWARPYADELW</sequence>
<feature type="domain" description="Globin-sensor" evidence="1">
    <location>
        <begin position="24"/>
        <end position="195"/>
    </location>
</feature>
<proteinExistence type="predicted"/>
<gene>
    <name evidence="2" type="ORF">K8V32_09960</name>
</gene>
<dbReference type="AlphaFoldDB" id="A0A921FN20"/>
<comment type="caution">
    <text evidence="2">The sequence shown here is derived from an EMBL/GenBank/DDBJ whole genome shotgun (WGS) entry which is preliminary data.</text>
</comment>
<dbReference type="InterPro" id="IPR044398">
    <property type="entry name" value="Globin-sensor_dom"/>
</dbReference>
<dbReference type="InterPro" id="IPR009050">
    <property type="entry name" value="Globin-like_sf"/>
</dbReference>